<gene>
    <name evidence="1" type="ORF">PPRIM_AZ9-3.1.T1570056</name>
</gene>
<evidence type="ECO:0000313" key="1">
    <source>
        <dbReference type="EMBL" id="CAD8113918.1"/>
    </source>
</evidence>
<evidence type="ECO:0000313" key="2">
    <source>
        <dbReference type="Proteomes" id="UP000688137"/>
    </source>
</evidence>
<organism evidence="1 2">
    <name type="scientific">Paramecium primaurelia</name>
    <dbReference type="NCBI Taxonomy" id="5886"/>
    <lineage>
        <taxon>Eukaryota</taxon>
        <taxon>Sar</taxon>
        <taxon>Alveolata</taxon>
        <taxon>Ciliophora</taxon>
        <taxon>Intramacronucleata</taxon>
        <taxon>Oligohymenophorea</taxon>
        <taxon>Peniculida</taxon>
        <taxon>Parameciidae</taxon>
        <taxon>Paramecium</taxon>
    </lineage>
</organism>
<protein>
    <submittedName>
        <fullName evidence="1">Uncharacterized protein</fullName>
    </submittedName>
</protein>
<dbReference type="Proteomes" id="UP000688137">
    <property type="component" value="Unassembled WGS sequence"/>
</dbReference>
<comment type="caution">
    <text evidence="1">The sequence shown here is derived from an EMBL/GenBank/DDBJ whole genome shotgun (WGS) entry which is preliminary data.</text>
</comment>
<dbReference type="OMA" id="DIDERNW"/>
<accession>A0A8S1QDX2</accession>
<reference evidence="1" key="1">
    <citation type="submission" date="2021-01" db="EMBL/GenBank/DDBJ databases">
        <authorList>
            <consortium name="Genoscope - CEA"/>
            <person name="William W."/>
        </authorList>
    </citation>
    <scope>NUCLEOTIDE SEQUENCE</scope>
</reference>
<proteinExistence type="predicted"/>
<dbReference type="EMBL" id="CAJJDM010000162">
    <property type="protein sequence ID" value="CAD8113918.1"/>
    <property type="molecule type" value="Genomic_DNA"/>
</dbReference>
<dbReference type="AlphaFoldDB" id="A0A8S1QDX2"/>
<keyword evidence="2" id="KW-1185">Reference proteome</keyword>
<name>A0A8S1QDX2_PARPR</name>
<sequence>MIIEEYNNDGDKEPIIDCLNHFQQKHGIPASEMKLNYFGTTFSSTKTQQNYLRKLFYHYYMEHKKLIKDKSLSLENFMAISSSFIDALERTKLYSQIRLLILPSQKKFPNGIILHFDIQDKLPYFLSASNEIDTQGYQLKMKFGNKNFFGIHDQLAFEYDQNLSTNKSNWSLSWSYKDYKDSNYSFSYRQAQIQQIQNIDENLSEFSFAYNNATTQLTISNQYRFNKIEDEESLQGRYLFRKYVNNLDFLPTQSTIITYSKPFSSQIFQDQGILEGHNNKFNCSLGIPRLTMNPFIKVWMSHQLWIPLYEHRNRIKKIKKLVANSSIQLSFNYGLAFSQSHLDLNDTFQNLQFRGFNQMIEMSKLQNRKYDTFAKFDLKYNIHNLQGMKEKNLSYQLFWYGSLLTFGHPKSLLQNFRSSLGIGVSMPIGGMQLEALVPLYTQKKQFDKDPIFQIRIATDD</sequence>